<feature type="compositionally biased region" description="Basic and acidic residues" evidence="2">
    <location>
        <begin position="170"/>
        <end position="182"/>
    </location>
</feature>
<evidence type="ECO:0000313" key="4">
    <source>
        <dbReference type="Proteomes" id="UP000076871"/>
    </source>
</evidence>
<dbReference type="PANTHER" id="PTHR45615:SF63">
    <property type="entry name" value="CHROMOSOME UNDETERMINED SCAFFOLD_10, WHOLE GENOME SHOTGUN SEQUENCE"/>
    <property type="match status" value="1"/>
</dbReference>
<evidence type="ECO:0000313" key="3">
    <source>
        <dbReference type="EMBL" id="KZT12495.1"/>
    </source>
</evidence>
<feature type="region of interest" description="Disordered" evidence="2">
    <location>
        <begin position="888"/>
        <end position="914"/>
    </location>
</feature>
<proteinExistence type="predicted"/>
<reference evidence="3 4" key="1">
    <citation type="journal article" date="2016" name="Mol. Biol. Evol.">
        <title>Comparative Genomics of Early-Diverging Mushroom-Forming Fungi Provides Insights into the Origins of Lignocellulose Decay Capabilities.</title>
        <authorList>
            <person name="Nagy L.G."/>
            <person name="Riley R."/>
            <person name="Tritt A."/>
            <person name="Adam C."/>
            <person name="Daum C."/>
            <person name="Floudas D."/>
            <person name="Sun H."/>
            <person name="Yadav J.S."/>
            <person name="Pangilinan J."/>
            <person name="Larsson K.H."/>
            <person name="Matsuura K."/>
            <person name="Barry K."/>
            <person name="Labutti K."/>
            <person name="Kuo R."/>
            <person name="Ohm R.A."/>
            <person name="Bhattacharya S.S."/>
            <person name="Shirouzu T."/>
            <person name="Yoshinaga Y."/>
            <person name="Martin F.M."/>
            <person name="Grigoriev I.V."/>
            <person name="Hibbett D.S."/>
        </authorList>
    </citation>
    <scope>NUCLEOTIDE SEQUENCE [LARGE SCALE GENOMIC DNA]</scope>
    <source>
        <strain evidence="3 4">93-53</strain>
    </source>
</reference>
<protein>
    <submittedName>
        <fullName evidence="3">Uncharacterized protein</fullName>
    </submittedName>
</protein>
<evidence type="ECO:0000256" key="1">
    <source>
        <dbReference type="SAM" id="Coils"/>
    </source>
</evidence>
<keyword evidence="4" id="KW-1185">Reference proteome</keyword>
<feature type="region of interest" description="Disordered" evidence="2">
    <location>
        <begin position="1"/>
        <end position="64"/>
    </location>
</feature>
<dbReference type="RefSeq" id="XP_040770005.1">
    <property type="nucleotide sequence ID" value="XM_040914033.1"/>
</dbReference>
<evidence type="ECO:0000256" key="2">
    <source>
        <dbReference type="SAM" id="MobiDB-lite"/>
    </source>
</evidence>
<feature type="compositionally biased region" description="Low complexity" evidence="2">
    <location>
        <begin position="888"/>
        <end position="913"/>
    </location>
</feature>
<sequence>MFSLRSSGARRQIDRKPNEATSRASPSSPFLRSATPGFDANESVDVDSSFSRSAQRTRREDAPRSRLIFGARFSSPRQGDSSPSRVVLQRSRSIVQDSGSGIVDNSIASNIAPDDFAPPPLPFQHPNRPPIEQPTNFQRAKNKSFNNANNRLELVRGSEGTVSPNPGLSHEGRSMDAPRIPHDGSVGYDTPNPSQFMPPPYSRSVSVTSTTLARQDEDISSIMMRGATDLRNARFEAEEQRREISFLHSQLETLKEEKEEALKRLKAVKDAAKKGLQTSSDSLSGMERVLNELKIQSQTTFETIGQARNSLPDIQELRTIASGVMKNIEPLLDDKGQLIKVSETKILISDLELEREKAQQVADLLRDRLQTVGAELIDAKNRIAELEESQASDRQALLASTTSLTNTSQQYAELAEGMKKQQNQLFDVLSAAADAEMKLQASNEEIQRLMGLLEKKNAMLEELRDVRAENLVLNSLRDEQAARISSLEKIRVEVDTLRIKLHDGELTIRALEVSIAAKEERAAELDLRLSEQNAQSEGDSVQLQKLQENLKASQIREEVLKTEKESYVQDKHALQAKLDEVECRLERARHENEQRNEKLHEAVTRYQGLEERFEDQLVTLRAARESNGDLQERLISAEATYARNLEAAVAKLNCEITLLKEENSHLQSRVSSAESELHRHDDLAQATRREYEEKLRAKDDAHKTLAELQERRAARAESELDGTRARMQLVEDRFSAASAELQDVREQLARAKLPSPAHLEEMNALKFEIKSLQAEQLRVVERARTIDARYTNGDLTNEEKKFITGLIKTSQAVHEKELVAKGNELRRRDNVIKELRSKIHLLETTLAKHLQTQVRIMFTKWDFTNDSKQAKPKQAVPAVENKSMINPASWMSSDRSSSPPASAHQAPDSDPPSMIADTAVVTASVQPISAPHPDTLSTVQTSNASAPLRVNSMQSASVTPKQGSNSAMMTPPRPFNAAISGMTQQAPVKSVFGRLARDSSDEILDFEDARKSSIPLATTLGKRNKTTAQAKDVKAQSVSRVAKRQKTLSRKPEMCENGTAASDKATLIGHIPTTQDESRCQQNIRPQGAVYLDLDVSTGL</sequence>
<gene>
    <name evidence="3" type="ORF">LAESUDRAFT_808096</name>
</gene>
<feature type="coiled-coil region" evidence="1">
    <location>
        <begin position="341"/>
        <end position="469"/>
    </location>
</feature>
<feature type="region of interest" description="Disordered" evidence="2">
    <location>
        <begin position="157"/>
        <end position="184"/>
    </location>
</feature>
<dbReference type="InParanoid" id="A0A165I270"/>
<feature type="region of interest" description="Disordered" evidence="2">
    <location>
        <begin position="946"/>
        <end position="970"/>
    </location>
</feature>
<dbReference type="GeneID" id="63831061"/>
<dbReference type="Proteomes" id="UP000076871">
    <property type="component" value="Unassembled WGS sequence"/>
</dbReference>
<dbReference type="EMBL" id="KV427605">
    <property type="protein sequence ID" value="KZT12495.1"/>
    <property type="molecule type" value="Genomic_DNA"/>
</dbReference>
<feature type="compositionally biased region" description="Polar residues" evidence="2">
    <location>
        <begin position="19"/>
        <end position="30"/>
    </location>
</feature>
<dbReference type="PANTHER" id="PTHR45615">
    <property type="entry name" value="MYOSIN HEAVY CHAIN, NON-MUSCLE"/>
    <property type="match status" value="1"/>
</dbReference>
<organism evidence="3 4">
    <name type="scientific">Laetiporus sulphureus 93-53</name>
    <dbReference type="NCBI Taxonomy" id="1314785"/>
    <lineage>
        <taxon>Eukaryota</taxon>
        <taxon>Fungi</taxon>
        <taxon>Dikarya</taxon>
        <taxon>Basidiomycota</taxon>
        <taxon>Agaricomycotina</taxon>
        <taxon>Agaricomycetes</taxon>
        <taxon>Polyporales</taxon>
        <taxon>Laetiporus</taxon>
    </lineage>
</organism>
<feature type="coiled-coil region" evidence="1">
    <location>
        <begin position="237"/>
        <end position="275"/>
    </location>
</feature>
<keyword evidence="1" id="KW-0175">Coiled coil</keyword>
<dbReference type="STRING" id="1314785.A0A165I270"/>
<feature type="compositionally biased region" description="Polar residues" evidence="2">
    <location>
        <begin position="946"/>
        <end position="968"/>
    </location>
</feature>
<dbReference type="AlphaFoldDB" id="A0A165I270"/>
<dbReference type="OrthoDB" id="3246510at2759"/>
<feature type="coiled-coil region" evidence="1">
    <location>
        <begin position="508"/>
        <end position="747"/>
    </location>
</feature>
<accession>A0A165I270</accession>
<name>A0A165I270_9APHY</name>